<dbReference type="Proteomes" id="UP000192917">
    <property type="component" value="Unassembled WGS sequence"/>
</dbReference>
<dbReference type="InterPro" id="IPR029045">
    <property type="entry name" value="ClpP/crotonase-like_dom_sf"/>
</dbReference>
<evidence type="ECO:0000313" key="2">
    <source>
        <dbReference type="EMBL" id="SMF30070.1"/>
    </source>
</evidence>
<dbReference type="GO" id="GO:0003824">
    <property type="term" value="F:catalytic activity"/>
    <property type="evidence" value="ECO:0007669"/>
    <property type="project" value="UniProtKB-ARBA"/>
</dbReference>
<comment type="similarity">
    <text evidence="1">Belongs to the enoyl-CoA hydratase/isomerase family.</text>
</comment>
<dbReference type="STRING" id="560819.SAMN05428998_11085"/>
<evidence type="ECO:0000256" key="1">
    <source>
        <dbReference type="ARBA" id="ARBA00005254"/>
    </source>
</evidence>
<accession>A0A1Y6BVM4</accession>
<evidence type="ECO:0000313" key="3">
    <source>
        <dbReference type="Proteomes" id="UP000192917"/>
    </source>
</evidence>
<dbReference type="PANTHER" id="PTHR43459:SF1">
    <property type="entry name" value="EG:BACN32G11.4 PROTEIN"/>
    <property type="match status" value="1"/>
</dbReference>
<reference evidence="2 3" key="1">
    <citation type="submission" date="2017-04" db="EMBL/GenBank/DDBJ databases">
        <authorList>
            <person name="Afonso C.L."/>
            <person name="Miller P.J."/>
            <person name="Scott M.A."/>
            <person name="Spackman E."/>
            <person name="Goraichik I."/>
            <person name="Dimitrov K.M."/>
            <person name="Suarez D.L."/>
            <person name="Swayne D.E."/>
        </authorList>
    </citation>
    <scope>NUCLEOTIDE SEQUENCE [LARGE SCALE GENOMIC DNA]</scope>
    <source>
        <strain evidence="2 3">USBA 355</strain>
    </source>
</reference>
<dbReference type="EMBL" id="FWZX01000010">
    <property type="protein sequence ID" value="SMF30070.1"/>
    <property type="molecule type" value="Genomic_DNA"/>
</dbReference>
<organism evidence="2 3">
    <name type="scientific">Tistlia consotensis USBA 355</name>
    <dbReference type="NCBI Taxonomy" id="560819"/>
    <lineage>
        <taxon>Bacteria</taxon>
        <taxon>Pseudomonadati</taxon>
        <taxon>Pseudomonadota</taxon>
        <taxon>Alphaproteobacteria</taxon>
        <taxon>Rhodospirillales</taxon>
        <taxon>Rhodovibrionaceae</taxon>
        <taxon>Tistlia</taxon>
    </lineage>
</organism>
<dbReference type="Gene3D" id="1.10.12.10">
    <property type="entry name" value="Lyase 2-enoyl-coa Hydratase, Chain A, domain 2"/>
    <property type="match status" value="1"/>
</dbReference>
<dbReference type="RefSeq" id="WP_085123306.1">
    <property type="nucleotide sequence ID" value="NZ_FWZX01000010.1"/>
</dbReference>
<dbReference type="Pfam" id="PF00378">
    <property type="entry name" value="ECH_1"/>
    <property type="match status" value="1"/>
</dbReference>
<dbReference type="InterPro" id="IPR001753">
    <property type="entry name" value="Enoyl-CoA_hydra/iso"/>
</dbReference>
<proteinExistence type="inferred from homology"/>
<dbReference type="AlphaFoldDB" id="A0A1Y6BVM4"/>
<name>A0A1Y6BVM4_9PROT</name>
<dbReference type="CDD" id="cd06558">
    <property type="entry name" value="crotonase-like"/>
    <property type="match status" value="1"/>
</dbReference>
<dbReference type="PANTHER" id="PTHR43459">
    <property type="entry name" value="ENOYL-COA HYDRATASE"/>
    <property type="match status" value="1"/>
</dbReference>
<gene>
    <name evidence="2" type="ORF">SAMN05428998_11085</name>
</gene>
<dbReference type="SUPFAM" id="SSF52096">
    <property type="entry name" value="ClpP/crotonase"/>
    <property type="match status" value="1"/>
</dbReference>
<dbReference type="InterPro" id="IPR014748">
    <property type="entry name" value="Enoyl-CoA_hydra_C"/>
</dbReference>
<sequence length="258" mass="26497">MTEQLVTVERQAAIAVVTMTNPAQRNALSPAMREALLGALDPLMADPETRALVLTGAGGTFCAGGDLKSMRPGEPLYARHRLMEGHRLVRLLAEGPKPVIAAVEGAAFGGGLSLAAIADCCVAARDARFGAAFGKVGLMPDLGMLWAVPARIGLGRAKRLAMLSEVLSGEEAVAIGLADVAAEPGQALGTALEQAAAFAAAAPLAVAATKAAFARLPGPLDLVLAEEVGQQSALMQSADHAEAREAFLAKRTPEFRGK</sequence>
<dbReference type="Gene3D" id="3.90.226.10">
    <property type="entry name" value="2-enoyl-CoA Hydratase, Chain A, domain 1"/>
    <property type="match status" value="1"/>
</dbReference>
<keyword evidence="3" id="KW-1185">Reference proteome</keyword>
<protein>
    <submittedName>
        <fullName evidence="2">Short chain enoyl-CoA hydratase /Enoyl-CoA hydratase</fullName>
    </submittedName>
</protein>